<evidence type="ECO:0000313" key="1">
    <source>
        <dbReference type="EMBL" id="SUB19107.1"/>
    </source>
</evidence>
<keyword evidence="2" id="KW-1185">Reference proteome</keyword>
<accession>A0A379AMS1</accession>
<reference evidence="1 2" key="1">
    <citation type="submission" date="2018-06" db="EMBL/GenBank/DDBJ databases">
        <authorList>
            <consortium name="Pathogen Informatics"/>
            <person name="Doyle S."/>
        </authorList>
    </citation>
    <scope>NUCLEOTIDE SEQUENCE [LARGE SCALE GENOMIC DNA]</scope>
    <source>
        <strain evidence="1 2">NCTC9381</strain>
    </source>
</reference>
<dbReference type="AntiFam" id="ANF00149">
    <property type="entry name" value="Shadow ORF (opposite cshA)"/>
</dbReference>
<proteinExistence type="predicted"/>
<dbReference type="AlphaFoldDB" id="A0A379AMS1"/>
<gene>
    <name evidence="1" type="ORF">NCTC9381_05107</name>
</gene>
<evidence type="ECO:0000313" key="2">
    <source>
        <dbReference type="Proteomes" id="UP000254640"/>
    </source>
</evidence>
<name>A0A379AMS1_ENTAG</name>
<dbReference type="EMBL" id="UGSO01000001">
    <property type="protein sequence ID" value="SUB19107.1"/>
    <property type="molecule type" value="Genomic_DNA"/>
</dbReference>
<sequence length="116" mass="12033">MTAGACTTGTANTVNVIFTVVWQIVVKDVGNSRDVQTASSHVSGDQNIHITFGEVIQNAQALLLSNVAGQQADTMSIGSQVAPDIFTAVLGVGENNGAIGPLFFQQGLQQGAFSLR</sequence>
<dbReference type="Proteomes" id="UP000254640">
    <property type="component" value="Unassembled WGS sequence"/>
</dbReference>
<organism evidence="1 2">
    <name type="scientific">Enterobacter agglomerans</name>
    <name type="common">Erwinia herbicola</name>
    <name type="synonym">Pantoea agglomerans</name>
    <dbReference type="NCBI Taxonomy" id="549"/>
    <lineage>
        <taxon>Bacteria</taxon>
        <taxon>Pseudomonadati</taxon>
        <taxon>Pseudomonadota</taxon>
        <taxon>Gammaproteobacteria</taxon>
        <taxon>Enterobacterales</taxon>
        <taxon>Erwiniaceae</taxon>
        <taxon>Pantoea</taxon>
        <taxon>Pantoea agglomerans group</taxon>
    </lineage>
</organism>
<protein>
    <submittedName>
        <fullName evidence="1">Uncharacterized protein</fullName>
    </submittedName>
</protein>